<dbReference type="Pfam" id="PF00041">
    <property type="entry name" value="fn3"/>
    <property type="match status" value="1"/>
</dbReference>
<dbReference type="AlphaFoldDB" id="A0A523RS31"/>
<dbReference type="SMART" id="SM00060">
    <property type="entry name" value="FN3"/>
    <property type="match status" value="1"/>
</dbReference>
<evidence type="ECO:0000313" key="2">
    <source>
        <dbReference type="EMBL" id="TET08593.1"/>
    </source>
</evidence>
<dbReference type="EMBL" id="SOKJ01000348">
    <property type="protein sequence ID" value="TET08593.1"/>
    <property type="molecule type" value="Genomic_DNA"/>
</dbReference>
<evidence type="ECO:0000259" key="1">
    <source>
        <dbReference type="PROSITE" id="PS50853"/>
    </source>
</evidence>
<dbReference type="Gene3D" id="2.60.40.10">
    <property type="entry name" value="Immunoglobulins"/>
    <property type="match status" value="1"/>
</dbReference>
<proteinExistence type="predicted"/>
<name>A0A523RS31_UNCAE</name>
<dbReference type="InterPro" id="IPR036116">
    <property type="entry name" value="FN3_sf"/>
</dbReference>
<sequence length="218" mass="24976">MSLKGKIWIFLLILGLIPILTGCEKYDKKKHVAPPPAPSPPSNLSATAVSLTQINLTWKDNSANEEGFYVYRTTGSNYRKVAILPANTTSYSDSSLTRETTYWYKVTAYNDGGESNSFNEASARTPADIEILDYRIEETYFGYDWLEWETRIVGNVRNNSTLTLTIWMAGRFINYSDIAVDMTYDPLDNVGSGETWRFEIFYLGERIKQVEVWVDDYY</sequence>
<organism evidence="2 3">
    <name type="scientific">Aerophobetes bacterium</name>
    <dbReference type="NCBI Taxonomy" id="2030807"/>
    <lineage>
        <taxon>Bacteria</taxon>
        <taxon>Candidatus Aerophobota</taxon>
    </lineage>
</organism>
<accession>A0A523RS31</accession>
<comment type="caution">
    <text evidence="2">The sequence shown here is derived from an EMBL/GenBank/DDBJ whole genome shotgun (WGS) entry which is preliminary data.</text>
</comment>
<dbReference type="Proteomes" id="UP000316360">
    <property type="component" value="Unassembled WGS sequence"/>
</dbReference>
<gene>
    <name evidence="2" type="ORF">E3J84_06065</name>
</gene>
<dbReference type="PROSITE" id="PS50853">
    <property type="entry name" value="FN3"/>
    <property type="match status" value="1"/>
</dbReference>
<dbReference type="SUPFAM" id="SSF49265">
    <property type="entry name" value="Fibronectin type III"/>
    <property type="match status" value="1"/>
</dbReference>
<reference evidence="2 3" key="1">
    <citation type="submission" date="2019-03" db="EMBL/GenBank/DDBJ databases">
        <title>Metabolic potential of uncultured bacteria and archaea associated with petroleum seepage in deep-sea sediments.</title>
        <authorList>
            <person name="Dong X."/>
            <person name="Hubert C."/>
        </authorList>
    </citation>
    <scope>NUCLEOTIDE SEQUENCE [LARGE SCALE GENOMIC DNA]</scope>
    <source>
        <strain evidence="2">E44_bin7</strain>
    </source>
</reference>
<dbReference type="InterPro" id="IPR013783">
    <property type="entry name" value="Ig-like_fold"/>
</dbReference>
<protein>
    <submittedName>
        <fullName evidence="2">Fibronectin type III domain-containing protein</fullName>
    </submittedName>
</protein>
<dbReference type="InterPro" id="IPR003961">
    <property type="entry name" value="FN3_dom"/>
</dbReference>
<dbReference type="PROSITE" id="PS51257">
    <property type="entry name" value="PROKAR_LIPOPROTEIN"/>
    <property type="match status" value="1"/>
</dbReference>
<feature type="domain" description="Fibronectin type-III" evidence="1">
    <location>
        <begin position="40"/>
        <end position="128"/>
    </location>
</feature>
<dbReference type="CDD" id="cd00063">
    <property type="entry name" value="FN3"/>
    <property type="match status" value="1"/>
</dbReference>
<evidence type="ECO:0000313" key="3">
    <source>
        <dbReference type="Proteomes" id="UP000316360"/>
    </source>
</evidence>